<dbReference type="GeneID" id="33561151"/>
<protein>
    <submittedName>
        <fullName evidence="2">Uncharacterized protein</fullName>
    </submittedName>
</protein>
<feature type="compositionally biased region" description="Low complexity" evidence="1">
    <location>
        <begin position="32"/>
        <end position="44"/>
    </location>
</feature>
<feature type="region of interest" description="Disordered" evidence="1">
    <location>
        <begin position="88"/>
        <end position="139"/>
    </location>
</feature>
<dbReference type="EMBL" id="MCFF01000025">
    <property type="protein sequence ID" value="ORZ12491.1"/>
    <property type="molecule type" value="Genomic_DNA"/>
</dbReference>
<dbReference type="OrthoDB" id="2389884at2759"/>
<organism evidence="2 3">
    <name type="scientific">Lobosporangium transversale</name>
    <dbReference type="NCBI Taxonomy" id="64571"/>
    <lineage>
        <taxon>Eukaryota</taxon>
        <taxon>Fungi</taxon>
        <taxon>Fungi incertae sedis</taxon>
        <taxon>Mucoromycota</taxon>
        <taxon>Mortierellomycotina</taxon>
        <taxon>Mortierellomycetes</taxon>
        <taxon>Mortierellales</taxon>
        <taxon>Mortierellaceae</taxon>
        <taxon>Lobosporangium</taxon>
    </lineage>
</organism>
<proteinExistence type="predicted"/>
<keyword evidence="3" id="KW-1185">Reference proteome</keyword>
<feature type="region of interest" description="Disordered" evidence="1">
    <location>
        <begin position="1"/>
        <end position="74"/>
    </location>
</feature>
<sequence>MPSTKKKSPSASASRNAIGKSKASPYNKNVRTTTTTTATTTTTTSGNNQKKLPISLNKPSNQARNKHHNTNLTSELDALLDDLNTQLQRKKTKRDTRLEDINSSGISESEKRLNEAQEKHESLQQDMMSALDGISALGK</sequence>
<feature type="compositionally biased region" description="Basic and acidic residues" evidence="1">
    <location>
        <begin position="108"/>
        <end position="123"/>
    </location>
</feature>
<dbReference type="RefSeq" id="XP_021880110.1">
    <property type="nucleotide sequence ID" value="XM_022019306.1"/>
</dbReference>
<name>A0A1Y2GJ38_9FUNG</name>
<reference evidence="2 3" key="1">
    <citation type="submission" date="2016-07" db="EMBL/GenBank/DDBJ databases">
        <title>Pervasive Adenine N6-methylation of Active Genes in Fungi.</title>
        <authorList>
            <consortium name="DOE Joint Genome Institute"/>
            <person name="Mondo S.J."/>
            <person name="Dannebaum R.O."/>
            <person name="Kuo R.C."/>
            <person name="Labutti K."/>
            <person name="Haridas S."/>
            <person name="Kuo A."/>
            <person name="Salamov A."/>
            <person name="Ahrendt S.R."/>
            <person name="Lipzen A."/>
            <person name="Sullivan W."/>
            <person name="Andreopoulos W.B."/>
            <person name="Clum A."/>
            <person name="Lindquist E."/>
            <person name="Daum C."/>
            <person name="Ramamoorthy G.K."/>
            <person name="Gryganskyi A."/>
            <person name="Culley D."/>
            <person name="Magnuson J.K."/>
            <person name="James T.Y."/>
            <person name="O'Malley M.A."/>
            <person name="Stajich J.E."/>
            <person name="Spatafora J.W."/>
            <person name="Visel A."/>
            <person name="Grigoriev I.V."/>
        </authorList>
    </citation>
    <scope>NUCLEOTIDE SEQUENCE [LARGE SCALE GENOMIC DNA]</scope>
    <source>
        <strain evidence="2 3">NRRL 3116</strain>
    </source>
</reference>
<dbReference type="AlphaFoldDB" id="A0A1Y2GJ38"/>
<accession>A0A1Y2GJ38</accession>
<gene>
    <name evidence="2" type="ORF">BCR41DRAFT_100699</name>
</gene>
<evidence type="ECO:0000256" key="1">
    <source>
        <dbReference type="SAM" id="MobiDB-lite"/>
    </source>
</evidence>
<evidence type="ECO:0000313" key="2">
    <source>
        <dbReference type="EMBL" id="ORZ12491.1"/>
    </source>
</evidence>
<dbReference type="Proteomes" id="UP000193648">
    <property type="component" value="Unassembled WGS sequence"/>
</dbReference>
<dbReference type="InParanoid" id="A0A1Y2GJ38"/>
<evidence type="ECO:0000313" key="3">
    <source>
        <dbReference type="Proteomes" id="UP000193648"/>
    </source>
</evidence>
<comment type="caution">
    <text evidence="2">The sequence shown here is derived from an EMBL/GenBank/DDBJ whole genome shotgun (WGS) entry which is preliminary data.</text>
</comment>